<dbReference type="PANTHER" id="PTHR22939:SF129">
    <property type="entry name" value="SERINE PROTEASE HTRA2, MITOCHONDRIAL"/>
    <property type="match status" value="1"/>
</dbReference>
<dbReference type="Gene3D" id="2.30.42.10">
    <property type="match status" value="1"/>
</dbReference>
<dbReference type="GO" id="GO:0006508">
    <property type="term" value="P:proteolysis"/>
    <property type="evidence" value="ECO:0007669"/>
    <property type="project" value="UniProtKB-KW"/>
</dbReference>
<dbReference type="Pfam" id="PF13365">
    <property type="entry name" value="Trypsin_2"/>
    <property type="match status" value="1"/>
</dbReference>
<accession>A0A4U1MEQ9</accession>
<dbReference type="InterPro" id="IPR001478">
    <property type="entry name" value="PDZ"/>
</dbReference>
<protein>
    <submittedName>
        <fullName evidence="7">PDZ domain-containing protein</fullName>
    </submittedName>
</protein>
<name>A0A4U1MEQ9_9BACL</name>
<feature type="domain" description="PDZ" evidence="6">
    <location>
        <begin position="299"/>
        <end position="388"/>
    </location>
</feature>
<evidence type="ECO:0000259" key="6">
    <source>
        <dbReference type="SMART" id="SM00228"/>
    </source>
</evidence>
<dbReference type="PANTHER" id="PTHR22939">
    <property type="entry name" value="SERINE PROTEASE FAMILY S1C HTRA-RELATED"/>
    <property type="match status" value="1"/>
</dbReference>
<keyword evidence="5" id="KW-1133">Transmembrane helix</keyword>
<keyword evidence="4" id="KW-0720">Serine protease</keyword>
<keyword evidence="5" id="KW-0472">Membrane</keyword>
<dbReference type="Gene3D" id="2.40.10.10">
    <property type="entry name" value="Trypsin-like serine proteases"/>
    <property type="match status" value="2"/>
</dbReference>
<reference evidence="7 8" key="1">
    <citation type="submission" date="2019-04" db="EMBL/GenBank/DDBJ databases">
        <title>Genome sequence of Bacillus hwajinpoensis strain Y2.</title>
        <authorList>
            <person name="Fair J.L."/>
            <person name="Maclea K.S."/>
        </authorList>
    </citation>
    <scope>NUCLEOTIDE SEQUENCE [LARGE SCALE GENOMIC DNA]</scope>
    <source>
        <strain evidence="7 8">Y2</strain>
    </source>
</reference>
<keyword evidence="2" id="KW-0645">Protease</keyword>
<comment type="similarity">
    <text evidence="1">Belongs to the peptidase S1C family.</text>
</comment>
<dbReference type="AlphaFoldDB" id="A0A4U1MEQ9"/>
<feature type="transmembrane region" description="Helical" evidence="5">
    <location>
        <begin position="21"/>
        <end position="44"/>
    </location>
</feature>
<dbReference type="GO" id="GO:0004252">
    <property type="term" value="F:serine-type endopeptidase activity"/>
    <property type="evidence" value="ECO:0007669"/>
    <property type="project" value="InterPro"/>
</dbReference>
<dbReference type="InterPro" id="IPR043504">
    <property type="entry name" value="Peptidase_S1_PA_chymotrypsin"/>
</dbReference>
<dbReference type="InterPro" id="IPR036034">
    <property type="entry name" value="PDZ_sf"/>
</dbReference>
<dbReference type="Proteomes" id="UP000310541">
    <property type="component" value="Unassembled WGS sequence"/>
</dbReference>
<evidence type="ECO:0000256" key="4">
    <source>
        <dbReference type="ARBA" id="ARBA00022825"/>
    </source>
</evidence>
<evidence type="ECO:0000256" key="2">
    <source>
        <dbReference type="ARBA" id="ARBA00022670"/>
    </source>
</evidence>
<evidence type="ECO:0000313" key="7">
    <source>
        <dbReference type="EMBL" id="TKD68832.1"/>
    </source>
</evidence>
<dbReference type="EMBL" id="SWFM01000005">
    <property type="protein sequence ID" value="TKD68832.1"/>
    <property type="molecule type" value="Genomic_DNA"/>
</dbReference>
<evidence type="ECO:0000256" key="5">
    <source>
        <dbReference type="SAM" id="Phobius"/>
    </source>
</evidence>
<dbReference type="Pfam" id="PF13180">
    <property type="entry name" value="PDZ_2"/>
    <property type="match status" value="1"/>
</dbReference>
<gene>
    <name evidence="7" type="ORF">FBF83_16685</name>
</gene>
<dbReference type="InterPro" id="IPR001940">
    <property type="entry name" value="Peptidase_S1C"/>
</dbReference>
<proteinExistence type="inferred from homology"/>
<dbReference type="SUPFAM" id="SSF50494">
    <property type="entry name" value="Trypsin-like serine proteases"/>
    <property type="match status" value="1"/>
</dbReference>
<dbReference type="CDD" id="cd06781">
    <property type="entry name" value="cpPDZ_BsHtra-like"/>
    <property type="match status" value="1"/>
</dbReference>
<organism evidence="7 8">
    <name type="scientific">Guptibacillus hwajinpoensis</name>
    <dbReference type="NCBI Taxonomy" id="208199"/>
    <lineage>
        <taxon>Bacteria</taxon>
        <taxon>Bacillati</taxon>
        <taxon>Bacillota</taxon>
        <taxon>Bacilli</taxon>
        <taxon>Bacillales</taxon>
        <taxon>Guptibacillaceae</taxon>
        <taxon>Guptibacillus</taxon>
    </lineage>
</organism>
<comment type="caution">
    <text evidence="7">The sequence shown here is derived from an EMBL/GenBank/DDBJ whole genome shotgun (WGS) entry which is preliminary data.</text>
</comment>
<keyword evidence="3" id="KW-0378">Hydrolase</keyword>
<dbReference type="SUPFAM" id="SSF50156">
    <property type="entry name" value="PDZ domain-like"/>
    <property type="match status" value="1"/>
</dbReference>
<dbReference type="PRINTS" id="PR00834">
    <property type="entry name" value="PROTEASES2C"/>
</dbReference>
<evidence type="ECO:0000313" key="8">
    <source>
        <dbReference type="Proteomes" id="UP000310541"/>
    </source>
</evidence>
<keyword evidence="5" id="KW-0812">Transmembrane</keyword>
<dbReference type="OrthoDB" id="9758917at2"/>
<evidence type="ECO:0000256" key="1">
    <source>
        <dbReference type="ARBA" id="ARBA00010541"/>
    </source>
</evidence>
<dbReference type="RefSeq" id="WP_136948275.1">
    <property type="nucleotide sequence ID" value="NZ_SWFM01000005.1"/>
</dbReference>
<dbReference type="InterPro" id="IPR009003">
    <property type="entry name" value="Peptidase_S1_PA"/>
</dbReference>
<dbReference type="SMART" id="SM00228">
    <property type="entry name" value="PDZ"/>
    <property type="match status" value="1"/>
</dbReference>
<sequence length="403" mass="42424">MGYYDENNNMRTNRQSKRGMSWFLPSAFGAAVGASVMLVAGPFVSNIEQPSSNQAAVTTTANEDVAASNVSYNVSSDITSAVEKAQDAVVSITSYQGGFSLEDPANQSGQAASSGSGVIYKKENGQAYVVTNNHVVEGASSVEVTLSNEKKIEAKVLGTDPLMDLAVLEIDGKNVEKVAEFGSSDQLKTGEPAIAVGNPLGFLQGSVTQGIISNPNRSIPVDLDQNGQPDYEADVIQTDASINPGNSGGALINIKGQLIGINSSKIAEASVEGIGFAIPIDDAQPIINQLEETGEVKRPVMGITPASLAEVPTQYWTGTLNLPKDVEAGVVLMGISPNSPASEAGLKERDVIVKLDGNEINTSAELRKYLYSSKQVGDEMKVTFYRNGKLQTVTMTLANQNGI</sequence>
<evidence type="ECO:0000256" key="3">
    <source>
        <dbReference type="ARBA" id="ARBA00022801"/>
    </source>
</evidence>